<gene>
    <name evidence="3" type="ORF">HXX76_015331</name>
</gene>
<comment type="caution">
    <text evidence="3">The sequence shown here is derived from an EMBL/GenBank/DDBJ whole genome shotgun (WGS) entry which is preliminary data.</text>
</comment>
<organism evidence="3 4">
    <name type="scientific">Chlamydomonas incerta</name>
    <dbReference type="NCBI Taxonomy" id="51695"/>
    <lineage>
        <taxon>Eukaryota</taxon>
        <taxon>Viridiplantae</taxon>
        <taxon>Chlorophyta</taxon>
        <taxon>core chlorophytes</taxon>
        <taxon>Chlorophyceae</taxon>
        <taxon>CS clade</taxon>
        <taxon>Chlamydomonadales</taxon>
        <taxon>Chlamydomonadaceae</taxon>
        <taxon>Chlamydomonas</taxon>
    </lineage>
</organism>
<keyword evidence="4" id="KW-1185">Reference proteome</keyword>
<dbReference type="PANTHER" id="PTHR13339">
    <property type="entry name" value="COP9 SIGNALOSOME COMPLEX SUBUNIT 8"/>
    <property type="match status" value="1"/>
</dbReference>
<evidence type="ECO:0000313" key="4">
    <source>
        <dbReference type="Proteomes" id="UP000650467"/>
    </source>
</evidence>
<evidence type="ECO:0000256" key="1">
    <source>
        <dbReference type="ARBA" id="ARBA00022490"/>
    </source>
</evidence>
<reference evidence="3" key="1">
    <citation type="journal article" date="2020" name="bioRxiv">
        <title>Comparative genomics of Chlamydomonas.</title>
        <authorList>
            <person name="Craig R.J."/>
            <person name="Hasan A.R."/>
            <person name="Ness R.W."/>
            <person name="Keightley P.D."/>
        </authorList>
    </citation>
    <scope>NUCLEOTIDE SEQUENCE</scope>
    <source>
        <strain evidence="3">SAG 7.73</strain>
    </source>
</reference>
<feature type="compositionally biased region" description="Gly residues" evidence="2">
    <location>
        <begin position="263"/>
        <end position="278"/>
    </location>
</feature>
<protein>
    <submittedName>
        <fullName evidence="3">Uncharacterized protein</fullName>
    </submittedName>
</protein>
<dbReference type="GO" id="GO:0010387">
    <property type="term" value="P:COP9 signalosome assembly"/>
    <property type="evidence" value="ECO:0007669"/>
    <property type="project" value="InterPro"/>
</dbReference>
<feature type="region of interest" description="Disordered" evidence="2">
    <location>
        <begin position="258"/>
        <end position="282"/>
    </location>
</feature>
<dbReference type="OrthoDB" id="561360at2759"/>
<proteinExistence type="predicted"/>
<dbReference type="AlphaFoldDB" id="A0A835VS73"/>
<dbReference type="InterPro" id="IPR033205">
    <property type="entry name" value="COP9_CSN8"/>
</dbReference>
<sequence length="796" mass="80582">MSDIALVDVLRQLDHHAQRHFFAESCPNGSASSGSQLRGARLTCHALRDFVDSNLESARFRLSPGLVTRWRPQQPSPLARFRSCRSLTISCTEEDAAGRSGAAQGSDQQPPPTPQQLASLAVCDVDSSIASGIRELRLKASPAMDLEAHARCIAVLRLPNVRVLELDAVRLGGLGGGANMQQGGAMRTAHAALRAALPQLEELRLPHTACLVGVEAFSGSSLTSLRVDMRRLLTMPHARSLLQLQQLRCLDLKMRGRGPTSVDGGGGGPGGAAGGGLPGDADDAPPLAGLSAGAAEQLRALRLLLVSAPPALQTVKLALIGLPLTTDGEAPDAPTWRRGVVDGFLVSLAGGAVHSVEVGAVHGAAALDYLAAALLPRLEATGQRHLPSFKLEYLFDSAASLSGGHELSARRPLGRLLGLCSHVAFGALVISEDSANGVSGGAVTEAYVSAALWNVFRVLGRPSYIHFQDHVFTVSLNYILQAAAPAAGPSSSTSSGGDAAAAAAAFSGVSAEAVLQRAADVMWEMGRDVQCAAEDAASSGRRLGPTLVLLRNPERIAELAHALPNVGGGSGGGAAVLRAWLDGLMHPPAGGEGPIGAAAAAGGEAGDGAGEASAQAEVRCTGYSGCVVAPAASAALISCDSAAAAACLGRAVAASVDARGGGGGGGSGSVGMRVVNNCENDPDTCMSSWHLYIAMALVEIWEERGEAQIKGALPPHREGSSPATAVGQCSGGVGAQQQSGPQHGLQHGPGGAGGRSAGLISNATAACADAGSAAALEATVRLVLVSHAAWQGLLAC</sequence>
<dbReference type="PANTHER" id="PTHR13339:SF0">
    <property type="entry name" value="COP9 SIGNALOSOME COMPLEX SUBUNIT 8"/>
    <property type="match status" value="1"/>
</dbReference>
<feature type="region of interest" description="Disordered" evidence="2">
    <location>
        <begin position="715"/>
        <end position="753"/>
    </location>
</feature>
<accession>A0A835VS73</accession>
<keyword evidence="1" id="KW-0963">Cytoplasm</keyword>
<dbReference type="Proteomes" id="UP000650467">
    <property type="component" value="Unassembled WGS sequence"/>
</dbReference>
<dbReference type="GO" id="GO:0000338">
    <property type="term" value="P:protein deneddylation"/>
    <property type="evidence" value="ECO:0007669"/>
    <property type="project" value="InterPro"/>
</dbReference>
<dbReference type="EMBL" id="JAEHOC010000079">
    <property type="protein sequence ID" value="KAG2423461.1"/>
    <property type="molecule type" value="Genomic_DNA"/>
</dbReference>
<feature type="compositionally biased region" description="Low complexity" evidence="2">
    <location>
        <begin position="735"/>
        <end position="746"/>
    </location>
</feature>
<dbReference type="GO" id="GO:0008180">
    <property type="term" value="C:COP9 signalosome"/>
    <property type="evidence" value="ECO:0007669"/>
    <property type="project" value="InterPro"/>
</dbReference>
<feature type="region of interest" description="Disordered" evidence="2">
    <location>
        <begin position="95"/>
        <end position="116"/>
    </location>
</feature>
<evidence type="ECO:0000313" key="3">
    <source>
        <dbReference type="EMBL" id="KAG2423461.1"/>
    </source>
</evidence>
<name>A0A835VS73_CHLIN</name>
<evidence type="ECO:0000256" key="2">
    <source>
        <dbReference type="SAM" id="MobiDB-lite"/>
    </source>
</evidence>